<reference evidence="2" key="1">
    <citation type="submission" date="2020-06" db="EMBL/GenBank/DDBJ databases">
        <title>WGS assembly of Ceratodon purpureus strain R40.</title>
        <authorList>
            <person name="Carey S.B."/>
            <person name="Jenkins J."/>
            <person name="Shu S."/>
            <person name="Lovell J.T."/>
            <person name="Sreedasyam A."/>
            <person name="Maumus F."/>
            <person name="Tiley G.P."/>
            <person name="Fernandez-Pozo N."/>
            <person name="Barry K."/>
            <person name="Chen C."/>
            <person name="Wang M."/>
            <person name="Lipzen A."/>
            <person name="Daum C."/>
            <person name="Saski C.A."/>
            <person name="Payton A.C."/>
            <person name="Mcbreen J.C."/>
            <person name="Conrad R.E."/>
            <person name="Kollar L.M."/>
            <person name="Olsson S."/>
            <person name="Huttunen S."/>
            <person name="Landis J.B."/>
            <person name="Wickett N.J."/>
            <person name="Johnson M.G."/>
            <person name="Rensing S.A."/>
            <person name="Grimwood J."/>
            <person name="Schmutz J."/>
            <person name="Mcdaniel S.F."/>
        </authorList>
    </citation>
    <scope>NUCLEOTIDE SEQUENCE</scope>
    <source>
        <strain evidence="2">R40</strain>
    </source>
</reference>
<dbReference type="EMBL" id="CM026429">
    <property type="protein sequence ID" value="KAG0565117.1"/>
    <property type="molecule type" value="Genomic_DNA"/>
</dbReference>
<protein>
    <submittedName>
        <fullName evidence="2">Uncharacterized protein</fullName>
    </submittedName>
</protein>
<accession>A0A8T0H2V6</accession>
<evidence type="ECO:0000313" key="2">
    <source>
        <dbReference type="EMBL" id="KAG0565117.1"/>
    </source>
</evidence>
<sequence>MRAFGKSIIQKHVYVLESVFIILAPHGSRELRFELIDQEVKVRDILSANGEPLRTVSQTGGHSTVTGGGKLQRLHQTSSELGLRRTRSTRKLRRPGVHSTINPSHPSERREHSGENMQKITLHEHVKPRMEIPTM</sequence>
<keyword evidence="3" id="KW-1185">Reference proteome</keyword>
<evidence type="ECO:0000313" key="3">
    <source>
        <dbReference type="Proteomes" id="UP000822688"/>
    </source>
</evidence>
<dbReference type="Proteomes" id="UP000822688">
    <property type="component" value="Chromosome 8"/>
</dbReference>
<feature type="region of interest" description="Disordered" evidence="1">
    <location>
        <begin position="78"/>
        <end position="135"/>
    </location>
</feature>
<organism evidence="2 3">
    <name type="scientific">Ceratodon purpureus</name>
    <name type="common">Fire moss</name>
    <name type="synonym">Dicranum purpureum</name>
    <dbReference type="NCBI Taxonomy" id="3225"/>
    <lineage>
        <taxon>Eukaryota</taxon>
        <taxon>Viridiplantae</taxon>
        <taxon>Streptophyta</taxon>
        <taxon>Embryophyta</taxon>
        <taxon>Bryophyta</taxon>
        <taxon>Bryophytina</taxon>
        <taxon>Bryopsida</taxon>
        <taxon>Dicranidae</taxon>
        <taxon>Pseudoditrichales</taxon>
        <taxon>Ditrichaceae</taxon>
        <taxon>Ceratodon</taxon>
    </lineage>
</organism>
<comment type="caution">
    <text evidence="2">The sequence shown here is derived from an EMBL/GenBank/DDBJ whole genome shotgun (WGS) entry which is preliminary data.</text>
</comment>
<feature type="compositionally biased region" description="Basic residues" evidence="1">
    <location>
        <begin position="84"/>
        <end position="96"/>
    </location>
</feature>
<evidence type="ECO:0000256" key="1">
    <source>
        <dbReference type="SAM" id="MobiDB-lite"/>
    </source>
</evidence>
<feature type="compositionally biased region" description="Basic and acidic residues" evidence="1">
    <location>
        <begin position="121"/>
        <end position="135"/>
    </location>
</feature>
<dbReference type="AlphaFoldDB" id="A0A8T0H2V6"/>
<proteinExistence type="predicted"/>
<gene>
    <name evidence="2" type="ORF">KC19_8G166000</name>
</gene>
<name>A0A8T0H2V6_CERPU</name>